<dbReference type="PROSITE" id="PS00018">
    <property type="entry name" value="EF_HAND_1"/>
    <property type="match status" value="1"/>
</dbReference>
<gene>
    <name evidence="4" type="ORF">PQ455_03560</name>
</gene>
<dbReference type="Proteomes" id="UP001220395">
    <property type="component" value="Chromosome"/>
</dbReference>
<dbReference type="InterPro" id="IPR011992">
    <property type="entry name" value="EF-hand-dom_pair"/>
</dbReference>
<feature type="domain" description="EF-hand" evidence="3">
    <location>
        <begin position="74"/>
        <end position="109"/>
    </location>
</feature>
<keyword evidence="5" id="KW-1185">Reference proteome</keyword>
<evidence type="ECO:0000256" key="1">
    <source>
        <dbReference type="SAM" id="MobiDB-lite"/>
    </source>
</evidence>
<dbReference type="Gene3D" id="1.10.238.10">
    <property type="entry name" value="EF-hand"/>
    <property type="match status" value="1"/>
</dbReference>
<organism evidence="4 5">
    <name type="scientific">Sphingomonas naphthae</name>
    <dbReference type="NCBI Taxonomy" id="1813468"/>
    <lineage>
        <taxon>Bacteria</taxon>
        <taxon>Pseudomonadati</taxon>
        <taxon>Pseudomonadota</taxon>
        <taxon>Alphaproteobacteria</taxon>
        <taxon>Sphingomonadales</taxon>
        <taxon>Sphingomonadaceae</taxon>
        <taxon>Sphingomonas</taxon>
    </lineage>
</organism>
<evidence type="ECO:0000259" key="3">
    <source>
        <dbReference type="PROSITE" id="PS50222"/>
    </source>
</evidence>
<dbReference type="PROSITE" id="PS50222">
    <property type="entry name" value="EF_HAND_2"/>
    <property type="match status" value="1"/>
</dbReference>
<keyword evidence="2" id="KW-0732">Signal</keyword>
<evidence type="ECO:0000313" key="4">
    <source>
        <dbReference type="EMBL" id="WCT74319.1"/>
    </source>
</evidence>
<dbReference type="InterPro" id="IPR002048">
    <property type="entry name" value="EF_hand_dom"/>
</dbReference>
<dbReference type="RefSeq" id="WP_273689263.1">
    <property type="nucleotide sequence ID" value="NZ_CP117411.1"/>
</dbReference>
<protein>
    <recommendedName>
        <fullName evidence="3">EF-hand domain-containing protein</fullName>
    </recommendedName>
</protein>
<feature type="region of interest" description="Disordered" evidence="1">
    <location>
        <begin position="189"/>
        <end position="213"/>
    </location>
</feature>
<accession>A0ABY7TR50</accession>
<dbReference type="Pfam" id="PF13202">
    <property type="entry name" value="EF-hand_5"/>
    <property type="match status" value="2"/>
</dbReference>
<dbReference type="SUPFAM" id="SSF47473">
    <property type="entry name" value="EF-hand"/>
    <property type="match status" value="1"/>
</dbReference>
<dbReference type="InterPro" id="IPR018247">
    <property type="entry name" value="EF_Hand_1_Ca_BS"/>
</dbReference>
<feature type="chain" id="PRO_5045937059" description="EF-hand domain-containing protein" evidence="2">
    <location>
        <begin position="20"/>
        <end position="213"/>
    </location>
</feature>
<reference evidence="4 5" key="1">
    <citation type="submission" date="2023-02" db="EMBL/GenBank/DDBJ databases">
        <title>Genome sequence of Sphingomonas naphthae.</title>
        <authorList>
            <person name="Kim S."/>
            <person name="Heo J."/>
            <person name="Kwon S.-W."/>
        </authorList>
    </citation>
    <scope>NUCLEOTIDE SEQUENCE [LARGE SCALE GENOMIC DNA]</scope>
    <source>
        <strain evidence="4 5">KACC 18716</strain>
    </source>
</reference>
<evidence type="ECO:0000313" key="5">
    <source>
        <dbReference type="Proteomes" id="UP001220395"/>
    </source>
</evidence>
<evidence type="ECO:0000256" key="2">
    <source>
        <dbReference type="SAM" id="SignalP"/>
    </source>
</evidence>
<dbReference type="EMBL" id="CP117411">
    <property type="protein sequence ID" value="WCT74319.1"/>
    <property type="molecule type" value="Genomic_DNA"/>
</dbReference>
<name>A0ABY7TR50_9SPHN</name>
<proteinExistence type="predicted"/>
<sequence length="213" mass="23710">MRVLPALVLLGVIASPALAADTPAGPPASPWQLKGTFFSPMGEPFRPTPGGPSPDTLWFQAADTNRDGRLTMPEFRQDAMRFFTTLDVNHDGEIDPTEMERYETQVAPEVRAMDFQGKPRKGEKGADMSPGGRYGYFDIRQPVSLADTNLNRGVSAKEFDTAAVQRFRLLDEKHEGYIALLTLPEPVRMGQAQRKRARYARQLDPSNDTRADE</sequence>
<feature type="signal peptide" evidence="2">
    <location>
        <begin position="1"/>
        <end position="19"/>
    </location>
</feature>